<dbReference type="InterPro" id="IPR002810">
    <property type="entry name" value="NfeD-like_C"/>
</dbReference>
<feature type="transmembrane region" description="Helical" evidence="5">
    <location>
        <begin position="343"/>
        <end position="363"/>
    </location>
</feature>
<keyword evidence="2 5" id="KW-0812">Transmembrane</keyword>
<protein>
    <submittedName>
        <fullName evidence="9">Uncharacterized protein</fullName>
    </submittedName>
</protein>
<dbReference type="AlphaFoldDB" id="D7E5W6"/>
<dbReference type="MEROPS" id="S49.005"/>
<reference evidence="9 10" key="1">
    <citation type="submission" date="2010-06" db="EMBL/GenBank/DDBJ databases">
        <title>Complete sequence chromosome of Methanohalobium evestigatum Z-7303.</title>
        <authorList>
            <consortium name="US DOE Joint Genome Institute"/>
            <person name="Lucas S."/>
            <person name="Copeland A."/>
            <person name="Lapidus A."/>
            <person name="Cheng J.-F."/>
            <person name="Bruce D."/>
            <person name="Goodwin L."/>
            <person name="Pitluck S."/>
            <person name="Saunders E."/>
            <person name="Detter J.C."/>
            <person name="Han C."/>
            <person name="Tapia R."/>
            <person name="Land M."/>
            <person name="Hauser L."/>
            <person name="Kyrpides N."/>
            <person name="Mikhailova N."/>
            <person name="Sieprawska-Lupa M."/>
            <person name="Whitman W.B."/>
            <person name="Anderson I."/>
            <person name="Woyke T."/>
        </authorList>
    </citation>
    <scope>NUCLEOTIDE SEQUENCE [LARGE SCALE GENOMIC DNA]</scope>
    <source>
        <strain evidence="10">ATCC BAA-1072 / DSM 3721 / NBRC 107634 / OCM 161 / Z-7303</strain>
    </source>
</reference>
<evidence type="ECO:0000256" key="2">
    <source>
        <dbReference type="ARBA" id="ARBA00022692"/>
    </source>
</evidence>
<proteinExistence type="predicted"/>
<dbReference type="HOGENOM" id="CLU_024619_1_1_2"/>
<accession>D7E5W6</accession>
<comment type="subcellular location">
    <subcellularLocation>
        <location evidence="1">Membrane</location>
        <topology evidence="1">Multi-pass membrane protein</topology>
    </subcellularLocation>
</comment>
<evidence type="ECO:0000259" key="6">
    <source>
        <dbReference type="Pfam" id="PF01957"/>
    </source>
</evidence>
<evidence type="ECO:0000256" key="4">
    <source>
        <dbReference type="ARBA" id="ARBA00023136"/>
    </source>
</evidence>
<dbReference type="InterPro" id="IPR029045">
    <property type="entry name" value="ClpP/crotonase-like_dom_sf"/>
</dbReference>
<dbReference type="InterPro" id="IPR052165">
    <property type="entry name" value="Membrane_assoc_protease"/>
</dbReference>
<dbReference type="InterPro" id="IPR056739">
    <property type="entry name" value="NfeD_membrane"/>
</dbReference>
<gene>
    <name evidence="9" type="ordered locus">Metev_0056</name>
</gene>
<evidence type="ECO:0000259" key="7">
    <source>
        <dbReference type="Pfam" id="PF24961"/>
    </source>
</evidence>
<dbReference type="SUPFAM" id="SSF141322">
    <property type="entry name" value="NfeD domain-like"/>
    <property type="match status" value="1"/>
</dbReference>
<feature type="transmembrane region" description="Helical" evidence="5">
    <location>
        <begin position="307"/>
        <end position="327"/>
    </location>
</feature>
<sequence precursor="true">MDIRPNTYFLIIISLFFFIVMMSPCAIAQEEKVLVVEISDSITSASDDLVTNAISVAEDENYDAIVLTLNTPGGKLSETFNIIESIESTNVPVIGYVYPEGTKAWSAGTIILISTDIAAMAPFSVIGSAQPVQLTGGGSQPINDSKTINAIVEYTREKARQNNRNVTAAEEFITKNLNINAETALEYNVIEYTSPSIGDLLSQVDGDVAKGKQLNVSGAQIDRYEPSINIAIMSIISDPLIASLLLIIGLYSIVIGLSNPGFGAEIFGTIAIALGLIGSGFDVNIAAIFLIIVGMGLIFLEIQSPGIGAFGIGGLICLIVGSIFIVPTDYPDFYTPAEIQQEIIIAIVTPSIIMGVFMLFIVYKIIEVRHRKPIIGEIVGNTAITNEKIKRGEEGYVKYKGEYWKAKSDEEIDKGVKVEIIDKEGPTLVVKRAE</sequence>
<dbReference type="EMBL" id="CP002069">
    <property type="protein sequence ID" value="ADI72988.1"/>
    <property type="molecule type" value="Genomic_DNA"/>
</dbReference>
<keyword evidence="4 5" id="KW-0472">Membrane</keyword>
<evidence type="ECO:0000259" key="8">
    <source>
        <dbReference type="Pfam" id="PF25145"/>
    </source>
</evidence>
<keyword evidence="10" id="KW-1185">Reference proteome</keyword>
<feature type="domain" description="NfeD integral membrane" evidence="7">
    <location>
        <begin position="241"/>
        <end position="364"/>
    </location>
</feature>
<dbReference type="GO" id="GO:0016020">
    <property type="term" value="C:membrane"/>
    <property type="evidence" value="ECO:0007669"/>
    <property type="project" value="UniProtKB-SubCell"/>
</dbReference>
<feature type="domain" description="NfeD1b N-terminal" evidence="8">
    <location>
        <begin position="32"/>
        <end position="183"/>
    </location>
</feature>
<dbReference type="Proteomes" id="UP000000391">
    <property type="component" value="Chromosome"/>
</dbReference>
<name>D7E5W6_METEZ</name>
<dbReference type="GeneID" id="9345667"/>
<dbReference type="PANTHER" id="PTHR33507:SF4">
    <property type="entry name" value="NODULATION COMPETITIVENESS PROTEIN NFED"/>
    <property type="match status" value="1"/>
</dbReference>
<dbReference type="InterPro" id="IPR012340">
    <property type="entry name" value="NA-bd_OB-fold"/>
</dbReference>
<evidence type="ECO:0000313" key="10">
    <source>
        <dbReference type="Proteomes" id="UP000000391"/>
    </source>
</evidence>
<evidence type="ECO:0000256" key="5">
    <source>
        <dbReference type="SAM" id="Phobius"/>
    </source>
</evidence>
<dbReference type="KEGG" id="mev:Metev_0056"/>
<evidence type="ECO:0000256" key="3">
    <source>
        <dbReference type="ARBA" id="ARBA00022989"/>
    </source>
</evidence>
<organism evidence="9 10">
    <name type="scientific">Methanohalobium evestigatum (strain ATCC BAA-1072 / DSM 3721 / NBRC 107634 / OCM 161 / Z-7303)</name>
    <dbReference type="NCBI Taxonomy" id="644295"/>
    <lineage>
        <taxon>Archaea</taxon>
        <taxon>Methanobacteriati</taxon>
        <taxon>Methanobacteriota</taxon>
        <taxon>Stenosarchaea group</taxon>
        <taxon>Methanomicrobia</taxon>
        <taxon>Methanosarcinales</taxon>
        <taxon>Methanosarcinaceae</taxon>
        <taxon>Methanohalobium</taxon>
    </lineage>
</organism>
<dbReference type="RefSeq" id="WP_013193556.1">
    <property type="nucleotide sequence ID" value="NC_014253.1"/>
</dbReference>
<evidence type="ECO:0000313" key="9">
    <source>
        <dbReference type="EMBL" id="ADI72988.1"/>
    </source>
</evidence>
<dbReference type="Pfam" id="PF01957">
    <property type="entry name" value="NfeD"/>
    <property type="match status" value="1"/>
</dbReference>
<dbReference type="CDD" id="cd07020">
    <property type="entry name" value="Clp_protease_NfeD_1"/>
    <property type="match status" value="1"/>
</dbReference>
<dbReference type="Pfam" id="PF24961">
    <property type="entry name" value="NfeD_membrane"/>
    <property type="match status" value="1"/>
</dbReference>
<dbReference type="Gene3D" id="2.40.50.140">
    <property type="entry name" value="Nucleic acid-binding proteins"/>
    <property type="match status" value="1"/>
</dbReference>
<dbReference type="SUPFAM" id="SSF52096">
    <property type="entry name" value="ClpP/crotonase"/>
    <property type="match status" value="1"/>
</dbReference>
<dbReference type="PANTHER" id="PTHR33507">
    <property type="entry name" value="INNER MEMBRANE PROTEIN YBBJ"/>
    <property type="match status" value="1"/>
</dbReference>
<dbReference type="Gene3D" id="3.90.226.10">
    <property type="entry name" value="2-enoyl-CoA Hydratase, Chain A, domain 1"/>
    <property type="match status" value="1"/>
</dbReference>
<evidence type="ECO:0000256" key="1">
    <source>
        <dbReference type="ARBA" id="ARBA00004141"/>
    </source>
</evidence>
<feature type="transmembrane region" description="Helical" evidence="5">
    <location>
        <begin position="283"/>
        <end position="300"/>
    </location>
</feature>
<dbReference type="STRING" id="644295.Metev_0056"/>
<feature type="domain" description="NfeD-like C-terminal" evidence="6">
    <location>
        <begin position="377"/>
        <end position="432"/>
    </location>
</feature>
<dbReference type="InterPro" id="IPR056738">
    <property type="entry name" value="NfeD1b_N"/>
</dbReference>
<feature type="transmembrane region" description="Helical" evidence="5">
    <location>
        <begin position="230"/>
        <end position="254"/>
    </location>
</feature>
<dbReference type="Pfam" id="PF25145">
    <property type="entry name" value="NfeD1b_N"/>
    <property type="match status" value="1"/>
</dbReference>
<keyword evidence="3 5" id="KW-1133">Transmembrane helix</keyword>